<protein>
    <submittedName>
        <fullName evidence="1">Uncharacterized protein</fullName>
    </submittedName>
</protein>
<gene>
    <name evidence="1" type="ORF">PFLmoz3_03621</name>
</gene>
<dbReference type="AlphaFoldDB" id="A0A109LF75"/>
<sequence length="79" mass="8215">MALTKSSLSQALIWPGRAMYGASGNRALSSGTSGPLGPVSKLVVRMVGNLKYLARSARASTLFLNLSGSMSRTNDSKPA</sequence>
<evidence type="ECO:0000313" key="2">
    <source>
        <dbReference type="Proteomes" id="UP000061348"/>
    </source>
</evidence>
<proteinExistence type="predicted"/>
<name>A0A109LF75_PSEFL</name>
<dbReference type="EMBL" id="LCYA01000090">
    <property type="protein sequence ID" value="KWV86737.1"/>
    <property type="molecule type" value="Genomic_DNA"/>
</dbReference>
<comment type="caution">
    <text evidence="1">The sequence shown here is derived from an EMBL/GenBank/DDBJ whole genome shotgun (WGS) entry which is preliminary data.</text>
</comment>
<organism evidence="1 2">
    <name type="scientific">Pseudomonas fluorescens</name>
    <dbReference type="NCBI Taxonomy" id="294"/>
    <lineage>
        <taxon>Bacteria</taxon>
        <taxon>Pseudomonadati</taxon>
        <taxon>Pseudomonadota</taxon>
        <taxon>Gammaproteobacteria</taxon>
        <taxon>Pseudomonadales</taxon>
        <taxon>Pseudomonadaceae</taxon>
        <taxon>Pseudomonas</taxon>
    </lineage>
</organism>
<evidence type="ECO:0000313" key="1">
    <source>
        <dbReference type="EMBL" id="KWV86737.1"/>
    </source>
</evidence>
<reference evidence="1 2" key="1">
    <citation type="submission" date="2015-05" db="EMBL/GenBank/DDBJ databases">
        <title>A genomic and transcriptomic approach to investigate the blue pigment phenotype in Pseudomonas fluorescens.</title>
        <authorList>
            <person name="Andreani N.A."/>
            <person name="Cardazzo B."/>
        </authorList>
    </citation>
    <scope>NUCLEOTIDE SEQUENCE [LARGE SCALE GENOMIC DNA]</scope>
    <source>
        <strain evidence="1 2">Ps_22</strain>
    </source>
</reference>
<dbReference type="Proteomes" id="UP000061348">
    <property type="component" value="Unassembled WGS sequence"/>
</dbReference>
<dbReference type="PATRIC" id="fig|294.194.peg.4016"/>
<accession>A0A109LF75</accession>